<dbReference type="AlphaFoldDB" id="A0AAE1IVZ1"/>
<evidence type="ECO:0000313" key="2">
    <source>
        <dbReference type="EMBL" id="KAK4258861.1"/>
    </source>
</evidence>
<dbReference type="InterPro" id="IPR025558">
    <property type="entry name" value="DUF4283"/>
</dbReference>
<comment type="caution">
    <text evidence="2">The sequence shown here is derived from an EMBL/GenBank/DDBJ whole genome shotgun (WGS) entry which is preliminary data.</text>
</comment>
<keyword evidence="3" id="KW-1185">Reference proteome</keyword>
<feature type="domain" description="DUF4283" evidence="1">
    <location>
        <begin position="122"/>
        <end position="184"/>
    </location>
</feature>
<dbReference type="EMBL" id="JAWXYG010000011">
    <property type="protein sequence ID" value="KAK4258861.1"/>
    <property type="molecule type" value="Genomic_DNA"/>
</dbReference>
<organism evidence="2 3">
    <name type="scientific">Acacia crassicarpa</name>
    <name type="common">northern wattle</name>
    <dbReference type="NCBI Taxonomy" id="499986"/>
    <lineage>
        <taxon>Eukaryota</taxon>
        <taxon>Viridiplantae</taxon>
        <taxon>Streptophyta</taxon>
        <taxon>Embryophyta</taxon>
        <taxon>Tracheophyta</taxon>
        <taxon>Spermatophyta</taxon>
        <taxon>Magnoliopsida</taxon>
        <taxon>eudicotyledons</taxon>
        <taxon>Gunneridae</taxon>
        <taxon>Pentapetalae</taxon>
        <taxon>rosids</taxon>
        <taxon>fabids</taxon>
        <taxon>Fabales</taxon>
        <taxon>Fabaceae</taxon>
        <taxon>Caesalpinioideae</taxon>
        <taxon>mimosoid clade</taxon>
        <taxon>Acacieae</taxon>
        <taxon>Acacia</taxon>
    </lineage>
</organism>
<sequence length="184" mass="20900">MLSTKKLKVPLVPLLSEEEDLLSRNSTKVKNDSPSWVKEDWLKLGKEGSSGWVKRPTFAEKLQGINHVVQDTGVVDVVDDLSDDSINCDKDDGRPLCEISENPNRNFPTFAFSEKMKKRLYKAWNCAVIVKLLGKSIGYKMMLSILQPLWAKKGVIRLINIGNEFYVVKLTKRDDYFHMLNGGP</sequence>
<accession>A0AAE1IVZ1</accession>
<evidence type="ECO:0000259" key="1">
    <source>
        <dbReference type="Pfam" id="PF14111"/>
    </source>
</evidence>
<name>A0AAE1IVZ1_9FABA</name>
<dbReference type="Proteomes" id="UP001293593">
    <property type="component" value="Unassembled WGS sequence"/>
</dbReference>
<gene>
    <name evidence="2" type="ORF">QN277_005261</name>
</gene>
<evidence type="ECO:0000313" key="3">
    <source>
        <dbReference type="Proteomes" id="UP001293593"/>
    </source>
</evidence>
<reference evidence="2" key="1">
    <citation type="submission" date="2023-10" db="EMBL/GenBank/DDBJ databases">
        <title>Chromosome-level genome of the transformable northern wattle, Acacia crassicarpa.</title>
        <authorList>
            <person name="Massaro I."/>
            <person name="Sinha N.R."/>
            <person name="Poethig S."/>
            <person name="Leichty A.R."/>
        </authorList>
    </citation>
    <scope>NUCLEOTIDE SEQUENCE</scope>
    <source>
        <strain evidence="2">Acra3RX</strain>
        <tissue evidence="2">Leaf</tissue>
    </source>
</reference>
<protein>
    <recommendedName>
        <fullName evidence="1">DUF4283 domain-containing protein</fullName>
    </recommendedName>
</protein>
<dbReference type="Pfam" id="PF14111">
    <property type="entry name" value="DUF4283"/>
    <property type="match status" value="1"/>
</dbReference>
<proteinExistence type="predicted"/>